<gene>
    <name evidence="2" type="ORF">A0O34_00605</name>
</gene>
<evidence type="ECO:0000313" key="3">
    <source>
        <dbReference type="Proteomes" id="UP000077824"/>
    </source>
</evidence>
<accession>A0A172XQF4</accession>
<evidence type="ECO:0000259" key="1">
    <source>
        <dbReference type="PROSITE" id="PS51725"/>
    </source>
</evidence>
<dbReference type="Proteomes" id="UP000077824">
    <property type="component" value="Chromosome"/>
</dbReference>
<dbReference type="InterPro" id="IPR007138">
    <property type="entry name" value="ABM_dom"/>
</dbReference>
<dbReference type="PROSITE" id="PS51725">
    <property type="entry name" value="ABM"/>
    <property type="match status" value="1"/>
</dbReference>
<reference evidence="2 3" key="1">
    <citation type="submission" date="2016-04" db="EMBL/GenBank/DDBJ databases">
        <title>Complete Genome Sequence of Chryseobacterium sp. IHBB 10212.</title>
        <authorList>
            <person name="Pal M."/>
            <person name="Swarnkar M.K."/>
            <person name="Kaushal K."/>
            <person name="Chhibber S."/>
            <person name="Singh A.K."/>
            <person name="Gulati A."/>
        </authorList>
    </citation>
    <scope>NUCLEOTIDE SEQUENCE [LARGE SCALE GENOMIC DNA]</scope>
    <source>
        <strain evidence="2 3">IHBB 10212</strain>
    </source>
</reference>
<keyword evidence="3" id="KW-1185">Reference proteome</keyword>
<protein>
    <recommendedName>
        <fullName evidence="1">ABM domain-containing protein</fullName>
    </recommendedName>
</protein>
<dbReference type="RefSeq" id="WP_066750084.1">
    <property type="nucleotide sequence ID" value="NZ_CP015199.1"/>
</dbReference>
<dbReference type="Gene3D" id="3.30.70.100">
    <property type="match status" value="1"/>
</dbReference>
<dbReference type="SUPFAM" id="SSF54909">
    <property type="entry name" value="Dimeric alpha+beta barrel"/>
    <property type="match status" value="1"/>
</dbReference>
<dbReference type="STRING" id="1685010.A0O34_00605"/>
<dbReference type="KEGG" id="chh:A0O34_00605"/>
<organism evidence="2 3">
    <name type="scientific">Chryseobacterium glaciei</name>
    <dbReference type="NCBI Taxonomy" id="1685010"/>
    <lineage>
        <taxon>Bacteria</taxon>
        <taxon>Pseudomonadati</taxon>
        <taxon>Bacteroidota</taxon>
        <taxon>Flavobacteriia</taxon>
        <taxon>Flavobacteriales</taxon>
        <taxon>Weeksellaceae</taxon>
        <taxon>Chryseobacterium group</taxon>
        <taxon>Chryseobacterium</taxon>
    </lineage>
</organism>
<dbReference type="InterPro" id="IPR011008">
    <property type="entry name" value="Dimeric_a/b-barrel"/>
</dbReference>
<sequence length="97" mass="11475">MVNKIITYAVLKIQSEYINEVLPLAKETRIHILNEEGCENFILMRKVKDPNTIIIFAVYTSKQTYDWHLEQDYVTQFFAFLNGKLMVEPNVTYLEEI</sequence>
<dbReference type="EMBL" id="CP015199">
    <property type="protein sequence ID" value="ANF49146.1"/>
    <property type="molecule type" value="Genomic_DNA"/>
</dbReference>
<dbReference type="Pfam" id="PF03992">
    <property type="entry name" value="ABM"/>
    <property type="match status" value="1"/>
</dbReference>
<proteinExistence type="predicted"/>
<feature type="domain" description="ABM" evidence="1">
    <location>
        <begin position="5"/>
        <end position="94"/>
    </location>
</feature>
<evidence type="ECO:0000313" key="2">
    <source>
        <dbReference type="EMBL" id="ANF49146.1"/>
    </source>
</evidence>
<name>A0A172XQF4_9FLAO</name>
<dbReference type="AlphaFoldDB" id="A0A172XQF4"/>
<dbReference type="OrthoDB" id="676007at2"/>